<evidence type="ECO:0000313" key="4">
    <source>
        <dbReference type="Proteomes" id="UP000623608"/>
    </source>
</evidence>
<evidence type="ECO:0000313" key="3">
    <source>
        <dbReference type="EMBL" id="GIF19143.1"/>
    </source>
</evidence>
<dbReference type="Gene3D" id="3.40.630.190">
    <property type="entry name" value="LCP protein"/>
    <property type="match status" value="1"/>
</dbReference>
<comment type="caution">
    <text evidence="3">The sequence shown here is derived from an EMBL/GenBank/DDBJ whole genome shotgun (WGS) entry which is preliminary data.</text>
</comment>
<dbReference type="NCBIfam" id="TIGR00350">
    <property type="entry name" value="lytR_cpsA_psr"/>
    <property type="match status" value="1"/>
</dbReference>
<dbReference type="Proteomes" id="UP000623608">
    <property type="component" value="Unassembled WGS sequence"/>
</dbReference>
<dbReference type="PANTHER" id="PTHR33392">
    <property type="entry name" value="POLYISOPRENYL-TEICHOIC ACID--PEPTIDOGLYCAN TEICHOIC ACID TRANSFERASE TAGU"/>
    <property type="match status" value="1"/>
</dbReference>
<protein>
    <recommendedName>
        <fullName evidence="2">Cell envelope-related transcriptional attenuator domain-containing protein</fullName>
    </recommendedName>
</protein>
<keyword evidence="4" id="KW-1185">Reference proteome</keyword>
<evidence type="ECO:0000256" key="1">
    <source>
        <dbReference type="ARBA" id="ARBA00006068"/>
    </source>
</evidence>
<name>A0A919TQH4_9ACTN</name>
<accession>A0A919TQH4</accession>
<comment type="similarity">
    <text evidence="1">Belongs to the LytR/CpsA/Psr (LCP) family.</text>
</comment>
<proteinExistence type="inferred from homology"/>
<dbReference type="AlphaFoldDB" id="A0A919TQH4"/>
<gene>
    <name evidence="3" type="ORF">Ate02nite_18730</name>
</gene>
<sequence length="345" mass="36945">MRWVKAVLVTITVLAALAGAGFGASVLYAQHVAGQVGRDDMLGQASALPQITKGSEYVVVTGPSTVASAPAVIGGGENFLVLGVDTRAGWTQGQSRSDTIMLVHVAANRRHASIVSFPRDSYVYIPPVAGRWAGGKTKINAAYAWGGAPLVVQVVSHLAGVNIDHVVRVDFTAVRKITDIVGGVDVTVRKTVRDGRTGHTFKAGVNHLDGKKAEIYVRQRYGLADGDFDRVRRQQQYLHALTGKVLSMGVLTNPMRLNELLSEAAKSLVVDQGLDLGRTVRELSGLRQDDLGFTTIPSTGFVHTTAGTANRLDTPGCRALFLALRTDTMPDYFRTHRGYRAVTGA</sequence>
<organism evidence="3 4">
    <name type="scientific">Paractinoplanes tereljensis</name>
    <dbReference type="NCBI Taxonomy" id="571912"/>
    <lineage>
        <taxon>Bacteria</taxon>
        <taxon>Bacillati</taxon>
        <taxon>Actinomycetota</taxon>
        <taxon>Actinomycetes</taxon>
        <taxon>Micromonosporales</taxon>
        <taxon>Micromonosporaceae</taxon>
        <taxon>Paractinoplanes</taxon>
    </lineage>
</organism>
<evidence type="ECO:0000259" key="2">
    <source>
        <dbReference type="Pfam" id="PF03816"/>
    </source>
</evidence>
<dbReference type="InterPro" id="IPR004474">
    <property type="entry name" value="LytR_CpsA_psr"/>
</dbReference>
<dbReference type="EMBL" id="BOMY01000013">
    <property type="protein sequence ID" value="GIF19143.1"/>
    <property type="molecule type" value="Genomic_DNA"/>
</dbReference>
<reference evidence="3" key="1">
    <citation type="submission" date="2021-01" db="EMBL/GenBank/DDBJ databases">
        <title>Whole genome shotgun sequence of Actinoplanes tereljensis NBRC 105297.</title>
        <authorList>
            <person name="Komaki H."/>
            <person name="Tamura T."/>
        </authorList>
    </citation>
    <scope>NUCLEOTIDE SEQUENCE</scope>
    <source>
        <strain evidence="3">NBRC 105297</strain>
    </source>
</reference>
<feature type="domain" description="Cell envelope-related transcriptional attenuator" evidence="2">
    <location>
        <begin position="96"/>
        <end position="245"/>
    </location>
</feature>
<dbReference type="Pfam" id="PF03816">
    <property type="entry name" value="LytR_cpsA_psr"/>
    <property type="match status" value="1"/>
</dbReference>
<dbReference type="PANTHER" id="PTHR33392:SF6">
    <property type="entry name" value="POLYISOPRENYL-TEICHOIC ACID--PEPTIDOGLYCAN TEICHOIC ACID TRANSFERASE TAGU"/>
    <property type="match status" value="1"/>
</dbReference>
<dbReference type="InterPro" id="IPR050922">
    <property type="entry name" value="LytR/CpsA/Psr_CW_biosynth"/>
</dbReference>